<reference evidence="2 3" key="1">
    <citation type="submission" date="2020-04" db="EMBL/GenBank/DDBJ databases">
        <title>The first description of lens atrophy caused by putative novel Shewanella sp. that is a new emerging pathogen for cultured rainbow trout?</title>
        <authorList>
            <person name="Saticioglu I.B."/>
            <person name="Duman M."/>
            <person name="Altun S."/>
        </authorList>
    </citation>
    <scope>NUCLEOTIDE SEQUENCE [LARGE SCALE GENOMIC DNA]</scope>
    <source>
        <strain evidence="2 3">S-1</strain>
    </source>
</reference>
<accession>A0ABX1KP31</accession>
<organism evidence="2 3">
    <name type="scientific">Shewanella oncorhynchi</name>
    <dbReference type="NCBI Taxonomy" id="2726434"/>
    <lineage>
        <taxon>Bacteria</taxon>
        <taxon>Pseudomonadati</taxon>
        <taxon>Pseudomonadota</taxon>
        <taxon>Gammaproteobacteria</taxon>
        <taxon>Alteromonadales</taxon>
        <taxon>Shewanellaceae</taxon>
        <taxon>Shewanella</taxon>
    </lineage>
</organism>
<feature type="domain" description="DUF4145" evidence="1">
    <location>
        <begin position="114"/>
        <end position="202"/>
    </location>
</feature>
<dbReference type="Proteomes" id="UP000527352">
    <property type="component" value="Unassembled WGS sequence"/>
</dbReference>
<name>A0ABX1KP31_9GAMM</name>
<gene>
    <name evidence="2" type="ORF">HGO26_11000</name>
</gene>
<sequence>MSIHVTDCPRCKAQKTTFDVLAFAPVREIDSYQDTFYLEVPMQCRNCKQVSVISANVTGRATFRDLNDLNEHKHLLYEFLDVLVFVTLADVKASAPPEHLPQNIHNAFVEGAKCYAAGCYNAAGAMFRLSLDLASKSQLPKDDTLTNHRQKTNLADRLEWLFENNHWPVALKEMVTCIRQDGNDGAHDGELGEAEAFDIMDFSFMVLEKIYAEPERIRISQERRAIRKQ</sequence>
<protein>
    <submittedName>
        <fullName evidence="2">DUF4145 domain-containing protein</fullName>
    </submittedName>
</protein>
<proteinExistence type="predicted"/>
<dbReference type="InterPro" id="IPR025285">
    <property type="entry name" value="DUF4145"/>
</dbReference>
<comment type="caution">
    <text evidence="2">The sequence shown here is derived from an EMBL/GenBank/DDBJ whole genome shotgun (WGS) entry which is preliminary data.</text>
</comment>
<evidence type="ECO:0000313" key="2">
    <source>
        <dbReference type="EMBL" id="NLQ23399.1"/>
    </source>
</evidence>
<dbReference type="Pfam" id="PF13643">
    <property type="entry name" value="DUF4145"/>
    <property type="match status" value="1"/>
</dbReference>
<dbReference type="RefSeq" id="WP_168825166.1">
    <property type="nucleotide sequence ID" value="NZ_JABAEB010000006.1"/>
</dbReference>
<keyword evidence="3" id="KW-1185">Reference proteome</keyword>
<evidence type="ECO:0000313" key="3">
    <source>
        <dbReference type="Proteomes" id="UP000527352"/>
    </source>
</evidence>
<evidence type="ECO:0000259" key="1">
    <source>
        <dbReference type="Pfam" id="PF13643"/>
    </source>
</evidence>
<dbReference type="EMBL" id="JABAEB010000006">
    <property type="protein sequence ID" value="NLQ23399.1"/>
    <property type="molecule type" value="Genomic_DNA"/>
</dbReference>